<evidence type="ECO:0000256" key="1">
    <source>
        <dbReference type="ARBA" id="ARBA00004141"/>
    </source>
</evidence>
<dbReference type="Pfam" id="PF07690">
    <property type="entry name" value="MFS_1"/>
    <property type="match status" value="1"/>
</dbReference>
<evidence type="ECO:0000256" key="2">
    <source>
        <dbReference type="ARBA" id="ARBA00022692"/>
    </source>
</evidence>
<keyword evidence="7" id="KW-1185">Reference proteome</keyword>
<evidence type="ECO:0000313" key="6">
    <source>
        <dbReference type="EMBL" id="KAF1956573.1"/>
    </source>
</evidence>
<dbReference type="AlphaFoldDB" id="A0A6A5TUE7"/>
<name>A0A6A5TUE7_9PLEO</name>
<dbReference type="InterPro" id="IPR036259">
    <property type="entry name" value="MFS_trans_sf"/>
</dbReference>
<reference evidence="6" key="1">
    <citation type="journal article" date="2020" name="Stud. Mycol.">
        <title>101 Dothideomycetes genomes: a test case for predicting lifestyles and emergence of pathogens.</title>
        <authorList>
            <person name="Haridas S."/>
            <person name="Albert R."/>
            <person name="Binder M."/>
            <person name="Bloem J."/>
            <person name="Labutti K."/>
            <person name="Salamov A."/>
            <person name="Andreopoulos B."/>
            <person name="Baker S."/>
            <person name="Barry K."/>
            <person name="Bills G."/>
            <person name="Bluhm B."/>
            <person name="Cannon C."/>
            <person name="Castanera R."/>
            <person name="Culley D."/>
            <person name="Daum C."/>
            <person name="Ezra D."/>
            <person name="Gonzalez J."/>
            <person name="Henrissat B."/>
            <person name="Kuo A."/>
            <person name="Liang C."/>
            <person name="Lipzen A."/>
            <person name="Lutzoni F."/>
            <person name="Magnuson J."/>
            <person name="Mondo S."/>
            <person name="Nolan M."/>
            <person name="Ohm R."/>
            <person name="Pangilinan J."/>
            <person name="Park H.-J."/>
            <person name="Ramirez L."/>
            <person name="Alfaro M."/>
            <person name="Sun H."/>
            <person name="Tritt A."/>
            <person name="Yoshinaga Y."/>
            <person name="Zwiers L.-H."/>
            <person name="Turgeon B."/>
            <person name="Goodwin S."/>
            <person name="Spatafora J."/>
            <person name="Crous P."/>
            <person name="Grigoriev I."/>
        </authorList>
    </citation>
    <scope>NUCLEOTIDE SEQUENCE</scope>
    <source>
        <strain evidence="6">CBS 675.92</strain>
    </source>
</reference>
<feature type="transmembrane region" description="Helical" evidence="5">
    <location>
        <begin position="117"/>
        <end position="138"/>
    </location>
</feature>
<dbReference type="OrthoDB" id="3026777at2759"/>
<evidence type="ECO:0000256" key="3">
    <source>
        <dbReference type="ARBA" id="ARBA00022989"/>
    </source>
</evidence>
<dbReference type="Proteomes" id="UP000800035">
    <property type="component" value="Unassembled WGS sequence"/>
</dbReference>
<feature type="transmembrane region" description="Helical" evidence="5">
    <location>
        <begin position="85"/>
        <end position="105"/>
    </location>
</feature>
<dbReference type="SUPFAM" id="SSF103473">
    <property type="entry name" value="MFS general substrate transporter"/>
    <property type="match status" value="1"/>
</dbReference>
<gene>
    <name evidence="6" type="ORF">CC80DRAFT_562115</name>
</gene>
<protein>
    <submittedName>
        <fullName evidence="6">MFS general substrate transporter</fullName>
    </submittedName>
</protein>
<dbReference type="PANTHER" id="PTHR23507:SF1">
    <property type="entry name" value="FI18259P1-RELATED"/>
    <property type="match status" value="1"/>
</dbReference>
<organism evidence="6 7">
    <name type="scientific">Byssothecium circinans</name>
    <dbReference type="NCBI Taxonomy" id="147558"/>
    <lineage>
        <taxon>Eukaryota</taxon>
        <taxon>Fungi</taxon>
        <taxon>Dikarya</taxon>
        <taxon>Ascomycota</taxon>
        <taxon>Pezizomycotina</taxon>
        <taxon>Dothideomycetes</taxon>
        <taxon>Pleosporomycetidae</taxon>
        <taxon>Pleosporales</taxon>
        <taxon>Massarineae</taxon>
        <taxon>Massarinaceae</taxon>
        <taxon>Byssothecium</taxon>
    </lineage>
</organism>
<proteinExistence type="predicted"/>
<feature type="transmembrane region" description="Helical" evidence="5">
    <location>
        <begin position="26"/>
        <end position="46"/>
    </location>
</feature>
<feature type="transmembrane region" description="Helical" evidence="5">
    <location>
        <begin position="144"/>
        <end position="164"/>
    </location>
</feature>
<keyword evidence="3 5" id="KW-1133">Transmembrane helix</keyword>
<feature type="transmembrane region" description="Helical" evidence="5">
    <location>
        <begin position="282"/>
        <end position="301"/>
    </location>
</feature>
<keyword evidence="4 5" id="KW-0472">Membrane</keyword>
<comment type="subcellular location">
    <subcellularLocation>
        <location evidence="1">Membrane</location>
        <topology evidence="1">Multi-pass membrane protein</topology>
    </subcellularLocation>
</comment>
<feature type="transmembrane region" description="Helical" evidence="5">
    <location>
        <begin position="185"/>
        <end position="210"/>
    </location>
</feature>
<feature type="transmembrane region" description="Helical" evidence="5">
    <location>
        <begin position="216"/>
        <end position="235"/>
    </location>
</feature>
<accession>A0A6A5TUE7</accession>
<feature type="transmembrane region" description="Helical" evidence="5">
    <location>
        <begin position="321"/>
        <end position="342"/>
    </location>
</feature>
<feature type="transmembrane region" description="Helical" evidence="5">
    <location>
        <begin position="452"/>
        <end position="472"/>
    </location>
</feature>
<evidence type="ECO:0000256" key="5">
    <source>
        <dbReference type="SAM" id="Phobius"/>
    </source>
</evidence>
<dbReference type="GO" id="GO:0022857">
    <property type="term" value="F:transmembrane transporter activity"/>
    <property type="evidence" value="ECO:0007669"/>
    <property type="project" value="InterPro"/>
</dbReference>
<sequence>MSRMNEGRGLGSILTRNDKIRWHNPSLFWILTPFTLLSFTASALAVPKFNLVLDIICRQQVSLQHGFSAEGGNCEYKQGAVQSQVSRLLTLDFVISGLLGIIIAPRLGALSDQYGRVYFLMLAAIGQTFDQCWAIFVATHSGIHYSYLLLGTVVDGLCGGFAILHSTTHAYVSDCRPPNKIRESFSYLSAFSFLGSSFGIGASAVMPLFGGDVPSMLSKALLPQAIAILIITLFLPESRSQNQQLNARRRGYEKARSTSTKCWQIWKVFGILFPMGERQASVNLLILCMISMAFSSIGRVAPQLLLLYARTYFGWGLADQAIFNSIGSSCRFIVLIAVLPLAMRYRARTTPGDGLLQSGSFGFTLIQGALMFEMAAFLLYGFGSVSPLFFVAAVLSAFSVVGGPAIEAALVNLVSSSRTGEVLSVSASLNSAAKLIVPSLLQELYSATADLFPRSVFFCISALLGCALGLSFQINTKVVPSRAARFG</sequence>
<keyword evidence="2 5" id="KW-0812">Transmembrane</keyword>
<evidence type="ECO:0000313" key="7">
    <source>
        <dbReference type="Proteomes" id="UP000800035"/>
    </source>
</evidence>
<dbReference type="GO" id="GO:0016020">
    <property type="term" value="C:membrane"/>
    <property type="evidence" value="ECO:0007669"/>
    <property type="project" value="UniProtKB-SubCell"/>
</dbReference>
<dbReference type="EMBL" id="ML976991">
    <property type="protein sequence ID" value="KAF1956573.1"/>
    <property type="molecule type" value="Genomic_DNA"/>
</dbReference>
<dbReference type="Gene3D" id="1.20.1250.20">
    <property type="entry name" value="MFS general substrate transporter like domains"/>
    <property type="match status" value="2"/>
</dbReference>
<dbReference type="PANTHER" id="PTHR23507">
    <property type="entry name" value="ZGC:174356"/>
    <property type="match status" value="1"/>
</dbReference>
<dbReference type="InterPro" id="IPR011701">
    <property type="entry name" value="MFS"/>
</dbReference>
<evidence type="ECO:0000256" key="4">
    <source>
        <dbReference type="ARBA" id="ARBA00023136"/>
    </source>
</evidence>